<keyword evidence="8 11" id="KW-1133">Transmembrane helix</keyword>
<evidence type="ECO:0000259" key="13">
    <source>
        <dbReference type="PROSITE" id="PS50885"/>
    </source>
</evidence>
<evidence type="ECO:0000256" key="8">
    <source>
        <dbReference type="ARBA" id="ARBA00022989"/>
    </source>
</evidence>
<dbReference type="SMART" id="SM00387">
    <property type="entry name" value="HATPase_c"/>
    <property type="match status" value="1"/>
</dbReference>
<dbReference type="SUPFAM" id="SSF158472">
    <property type="entry name" value="HAMP domain-like"/>
    <property type="match status" value="1"/>
</dbReference>
<dbReference type="EC" id="2.7.13.3" evidence="3"/>
<sequence>MHGKLKYKLAVPTVVIIALLMVLNVAWSYTSQREQAQAAMREQASMLTRQLNAMWDFMAINQNRINYDSQGNYDFKGLHCSIVGLSVSGHFSQGTDYKIRYVSDSPRNSAHATDKFEGQVMERFREDPGLAEYDEMATFDDQNALRYVTPLRIDDSCLSCHGSPAGEMDVTGHAKEGMAIGDLYGVISVVVPSAIYDESIAQNVAREALLFFVLMVACVVSVYFFVNRFVTAPLERLKNAVRVTDAGRFAVDVKDVRGDGEVHDLAEYFETMSSELNALYDDLESQVEVRAGQLVVANEELLRQREQLEAMNERLSEESRYKSDFLAMMSHELRTPLTSVIAFTEILQQQEDDAQGQRARILGEVRQNAAILLSRINNILDVARLEAGKSEFAPMLVDVADIVNSVEAALEPLAQAKEVQLTVEVGRDVPLIMADADKARRVVENLAGNAVKFTPAGGHIAISATFDSAAQVVRIAVADDGIGIDPADAPFIFDKFTQGDASASRRYNGSGLGLSLARDLMELHGGTVEMESTLGKGSVFTATFPVQGKAGKCEEGE</sequence>
<evidence type="ECO:0000256" key="9">
    <source>
        <dbReference type="ARBA" id="ARBA00023012"/>
    </source>
</evidence>
<dbReference type="InterPro" id="IPR050736">
    <property type="entry name" value="Sensor_HK_Regulatory"/>
</dbReference>
<dbReference type="PRINTS" id="PR00344">
    <property type="entry name" value="BCTRLSENSOR"/>
</dbReference>
<organism evidence="14 15">
    <name type="scientific">Gordonibacter faecis</name>
    <dbReference type="NCBI Taxonomy" id="3047475"/>
    <lineage>
        <taxon>Bacteria</taxon>
        <taxon>Bacillati</taxon>
        <taxon>Actinomycetota</taxon>
        <taxon>Coriobacteriia</taxon>
        <taxon>Eggerthellales</taxon>
        <taxon>Eggerthellaceae</taxon>
        <taxon>Gordonibacter</taxon>
    </lineage>
</organism>
<dbReference type="Proteomes" id="UP001232750">
    <property type="component" value="Unassembled WGS sequence"/>
</dbReference>
<dbReference type="InterPro" id="IPR003594">
    <property type="entry name" value="HATPase_dom"/>
</dbReference>
<comment type="subcellular location">
    <subcellularLocation>
        <location evidence="2">Cell membrane</location>
    </subcellularLocation>
</comment>
<dbReference type="PANTHER" id="PTHR43711">
    <property type="entry name" value="TWO-COMPONENT HISTIDINE KINASE"/>
    <property type="match status" value="1"/>
</dbReference>
<dbReference type="InterPro" id="IPR003661">
    <property type="entry name" value="HisK_dim/P_dom"/>
</dbReference>
<evidence type="ECO:0000256" key="1">
    <source>
        <dbReference type="ARBA" id="ARBA00000085"/>
    </source>
</evidence>
<dbReference type="InterPro" id="IPR003660">
    <property type="entry name" value="HAMP_dom"/>
</dbReference>
<dbReference type="InterPro" id="IPR004358">
    <property type="entry name" value="Sig_transdc_His_kin-like_C"/>
</dbReference>
<evidence type="ECO:0000256" key="6">
    <source>
        <dbReference type="ARBA" id="ARBA00022692"/>
    </source>
</evidence>
<dbReference type="PROSITE" id="PS50109">
    <property type="entry name" value="HIS_KIN"/>
    <property type="match status" value="1"/>
</dbReference>
<keyword evidence="11" id="KW-0472">Membrane</keyword>
<comment type="caution">
    <text evidence="14">The sequence shown here is derived from an EMBL/GenBank/DDBJ whole genome shotgun (WGS) entry which is preliminary data.</text>
</comment>
<dbReference type="CDD" id="cd16922">
    <property type="entry name" value="HATPase_EvgS-ArcB-TorS-like"/>
    <property type="match status" value="1"/>
</dbReference>
<evidence type="ECO:0000256" key="11">
    <source>
        <dbReference type="SAM" id="Phobius"/>
    </source>
</evidence>
<dbReference type="InterPro" id="IPR021796">
    <property type="entry name" value="Tll0287-like_dom"/>
</dbReference>
<dbReference type="SUPFAM" id="SSF55874">
    <property type="entry name" value="ATPase domain of HSP90 chaperone/DNA topoisomerase II/histidine kinase"/>
    <property type="match status" value="1"/>
</dbReference>
<keyword evidence="4" id="KW-0597">Phosphoprotein</keyword>
<evidence type="ECO:0000256" key="4">
    <source>
        <dbReference type="ARBA" id="ARBA00022553"/>
    </source>
</evidence>
<dbReference type="CDD" id="cd06225">
    <property type="entry name" value="HAMP"/>
    <property type="match status" value="1"/>
</dbReference>
<keyword evidence="10" id="KW-0175">Coiled coil</keyword>
<keyword evidence="5" id="KW-0808">Transferase</keyword>
<dbReference type="SUPFAM" id="SSF47384">
    <property type="entry name" value="Homodimeric domain of signal transducing histidine kinase"/>
    <property type="match status" value="1"/>
</dbReference>
<dbReference type="Gene3D" id="6.10.340.10">
    <property type="match status" value="1"/>
</dbReference>
<dbReference type="SMART" id="SM00388">
    <property type="entry name" value="HisKA"/>
    <property type="match status" value="1"/>
</dbReference>
<comment type="catalytic activity">
    <reaction evidence="1">
        <text>ATP + protein L-histidine = ADP + protein N-phospho-L-histidine.</text>
        <dbReference type="EC" id="2.7.13.3"/>
    </reaction>
</comment>
<dbReference type="InterPro" id="IPR036890">
    <property type="entry name" value="HATPase_C_sf"/>
</dbReference>
<dbReference type="Pfam" id="PF00512">
    <property type="entry name" value="HisKA"/>
    <property type="match status" value="1"/>
</dbReference>
<dbReference type="Gene3D" id="3.30.565.10">
    <property type="entry name" value="Histidine kinase-like ATPase, C-terminal domain"/>
    <property type="match status" value="1"/>
</dbReference>
<dbReference type="InterPro" id="IPR005467">
    <property type="entry name" value="His_kinase_dom"/>
</dbReference>
<dbReference type="CDD" id="cd00082">
    <property type="entry name" value="HisKA"/>
    <property type="match status" value="1"/>
</dbReference>
<feature type="domain" description="Histidine kinase" evidence="12">
    <location>
        <begin position="328"/>
        <end position="548"/>
    </location>
</feature>
<evidence type="ECO:0000256" key="7">
    <source>
        <dbReference type="ARBA" id="ARBA00022777"/>
    </source>
</evidence>
<name>A0ABT7DPB6_9ACTN</name>
<feature type="transmembrane region" description="Helical" evidence="11">
    <location>
        <begin position="208"/>
        <end position="226"/>
    </location>
</feature>
<dbReference type="InterPro" id="IPR036097">
    <property type="entry name" value="HisK_dim/P_sf"/>
</dbReference>
<accession>A0ABT7DPB6</accession>
<dbReference type="SMART" id="SM00304">
    <property type="entry name" value="HAMP"/>
    <property type="match status" value="1"/>
</dbReference>
<evidence type="ECO:0000313" key="14">
    <source>
        <dbReference type="EMBL" id="MDJ1651389.1"/>
    </source>
</evidence>
<evidence type="ECO:0000256" key="10">
    <source>
        <dbReference type="SAM" id="Coils"/>
    </source>
</evidence>
<dbReference type="Pfam" id="PF02518">
    <property type="entry name" value="HATPase_c"/>
    <property type="match status" value="1"/>
</dbReference>
<dbReference type="Gene3D" id="1.10.287.130">
    <property type="match status" value="1"/>
</dbReference>
<evidence type="ECO:0000256" key="2">
    <source>
        <dbReference type="ARBA" id="ARBA00004236"/>
    </source>
</evidence>
<keyword evidence="7" id="KW-0418">Kinase</keyword>
<keyword evidence="15" id="KW-1185">Reference proteome</keyword>
<keyword evidence="9" id="KW-0902">Two-component regulatory system</keyword>
<evidence type="ECO:0000256" key="3">
    <source>
        <dbReference type="ARBA" id="ARBA00012438"/>
    </source>
</evidence>
<dbReference type="Pfam" id="PF11845">
    <property type="entry name" value="Tll0287-like"/>
    <property type="match status" value="1"/>
</dbReference>
<proteinExistence type="predicted"/>
<feature type="coiled-coil region" evidence="10">
    <location>
        <begin position="291"/>
        <end position="318"/>
    </location>
</feature>
<dbReference type="RefSeq" id="WP_283832734.1">
    <property type="nucleotide sequence ID" value="NZ_JASJEU010000022.1"/>
</dbReference>
<evidence type="ECO:0000259" key="12">
    <source>
        <dbReference type="PROSITE" id="PS50109"/>
    </source>
</evidence>
<dbReference type="PANTHER" id="PTHR43711:SF31">
    <property type="entry name" value="HISTIDINE KINASE"/>
    <property type="match status" value="1"/>
</dbReference>
<evidence type="ECO:0000313" key="15">
    <source>
        <dbReference type="Proteomes" id="UP001232750"/>
    </source>
</evidence>
<protein>
    <recommendedName>
        <fullName evidence="3">histidine kinase</fullName>
        <ecNumber evidence="3">2.7.13.3</ecNumber>
    </recommendedName>
</protein>
<evidence type="ECO:0000256" key="5">
    <source>
        <dbReference type="ARBA" id="ARBA00022679"/>
    </source>
</evidence>
<feature type="domain" description="HAMP" evidence="13">
    <location>
        <begin position="228"/>
        <end position="281"/>
    </location>
</feature>
<dbReference type="Pfam" id="PF00672">
    <property type="entry name" value="HAMP"/>
    <property type="match status" value="1"/>
</dbReference>
<dbReference type="PROSITE" id="PS50885">
    <property type="entry name" value="HAMP"/>
    <property type="match status" value="1"/>
</dbReference>
<keyword evidence="6 11" id="KW-0812">Transmembrane</keyword>
<gene>
    <name evidence="14" type="ORF">QNJ86_11300</name>
</gene>
<reference evidence="14 15" key="1">
    <citation type="submission" date="2023-05" db="EMBL/GenBank/DDBJ databases">
        <title>Gordonibacter KGMB12511T sp. nov., isolated from faeces of healthy Korean.</title>
        <authorList>
            <person name="Kim H.S."/>
            <person name="Kim J.-S."/>
            <person name="Suh M.K."/>
            <person name="Eom M.K."/>
            <person name="Do H.E."/>
            <person name="Lee J.-S."/>
        </authorList>
    </citation>
    <scope>NUCLEOTIDE SEQUENCE [LARGE SCALE GENOMIC DNA]</scope>
    <source>
        <strain evidence="14 15">KGMB12511</strain>
    </source>
</reference>
<dbReference type="EMBL" id="JASJEU010000022">
    <property type="protein sequence ID" value="MDJ1651389.1"/>
    <property type="molecule type" value="Genomic_DNA"/>
</dbReference>